<evidence type="ECO:0000256" key="1">
    <source>
        <dbReference type="SAM" id="Phobius"/>
    </source>
</evidence>
<keyword evidence="4" id="KW-1185">Reference proteome</keyword>
<dbReference type="InterPro" id="IPR027417">
    <property type="entry name" value="P-loop_NTPase"/>
</dbReference>
<feature type="domain" description="NACHT" evidence="2">
    <location>
        <begin position="103"/>
        <end position="195"/>
    </location>
</feature>
<feature type="transmembrane region" description="Helical" evidence="1">
    <location>
        <begin position="373"/>
        <end position="393"/>
    </location>
</feature>
<dbReference type="PROSITE" id="PS50837">
    <property type="entry name" value="NACHT"/>
    <property type="match status" value="1"/>
</dbReference>
<protein>
    <submittedName>
        <fullName evidence="3">NACHT domain-containing protein</fullName>
    </submittedName>
</protein>
<dbReference type="OrthoDB" id="419058at2"/>
<name>A0A543JNF5_9PSEU</name>
<accession>A0A543JNF5</accession>
<keyword evidence="1" id="KW-1133">Transmembrane helix</keyword>
<feature type="transmembrane region" description="Helical" evidence="1">
    <location>
        <begin position="463"/>
        <end position="482"/>
    </location>
</feature>
<proteinExistence type="predicted"/>
<keyword evidence="1" id="KW-0472">Membrane</keyword>
<reference evidence="3 4" key="1">
    <citation type="submission" date="2019-06" db="EMBL/GenBank/DDBJ databases">
        <title>Sequencing the genomes of 1000 actinobacteria strains.</title>
        <authorList>
            <person name="Klenk H.-P."/>
        </authorList>
    </citation>
    <scope>NUCLEOTIDE SEQUENCE [LARGE SCALE GENOMIC DNA]</scope>
    <source>
        <strain evidence="3 4">DSM 45456</strain>
    </source>
</reference>
<evidence type="ECO:0000313" key="3">
    <source>
        <dbReference type="EMBL" id="TQM84318.1"/>
    </source>
</evidence>
<keyword evidence="1" id="KW-0812">Transmembrane</keyword>
<dbReference type="Gene3D" id="3.40.50.300">
    <property type="entry name" value="P-loop containing nucleotide triphosphate hydrolases"/>
    <property type="match status" value="1"/>
</dbReference>
<feature type="transmembrane region" description="Helical" evidence="1">
    <location>
        <begin position="690"/>
        <end position="712"/>
    </location>
</feature>
<organism evidence="3 4">
    <name type="scientific">Saccharothrix saharensis</name>
    <dbReference type="NCBI Taxonomy" id="571190"/>
    <lineage>
        <taxon>Bacteria</taxon>
        <taxon>Bacillati</taxon>
        <taxon>Actinomycetota</taxon>
        <taxon>Actinomycetes</taxon>
        <taxon>Pseudonocardiales</taxon>
        <taxon>Pseudonocardiaceae</taxon>
        <taxon>Saccharothrix</taxon>
    </lineage>
</organism>
<evidence type="ECO:0000313" key="4">
    <source>
        <dbReference type="Proteomes" id="UP000316628"/>
    </source>
</evidence>
<evidence type="ECO:0000259" key="2">
    <source>
        <dbReference type="PROSITE" id="PS50837"/>
    </source>
</evidence>
<comment type="caution">
    <text evidence="3">The sequence shown here is derived from an EMBL/GenBank/DDBJ whole genome shotgun (WGS) entry which is preliminary data.</text>
</comment>
<dbReference type="EMBL" id="VFPP01000001">
    <property type="protein sequence ID" value="TQM84318.1"/>
    <property type="molecule type" value="Genomic_DNA"/>
</dbReference>
<feature type="transmembrane region" description="Helical" evidence="1">
    <location>
        <begin position="488"/>
        <end position="507"/>
    </location>
</feature>
<feature type="transmembrane region" description="Helical" evidence="1">
    <location>
        <begin position="559"/>
        <end position="580"/>
    </location>
</feature>
<feature type="transmembrane region" description="Helical" evidence="1">
    <location>
        <begin position="666"/>
        <end position="684"/>
    </location>
</feature>
<feature type="transmembrane region" description="Helical" evidence="1">
    <location>
        <begin position="528"/>
        <end position="547"/>
    </location>
</feature>
<dbReference type="Pfam" id="PF05729">
    <property type="entry name" value="NACHT"/>
    <property type="match status" value="1"/>
</dbReference>
<dbReference type="Proteomes" id="UP000316628">
    <property type="component" value="Unassembled WGS sequence"/>
</dbReference>
<dbReference type="AlphaFoldDB" id="A0A543JNF5"/>
<dbReference type="SUPFAM" id="SSF52540">
    <property type="entry name" value="P-loop containing nucleoside triphosphate hydrolases"/>
    <property type="match status" value="1"/>
</dbReference>
<sequence length="811" mass="87239">MRNSFDGTAWFVLQARDVHGDVHVHLPAAAGPVDLAAAELAGLVLAQWRDESAARDLFDPAPLPVRWRAGRADADHPENVGAAVPEGDDLVRLAEAFRALPRGRLVVLGEPGSGKTTFAMLLAQQLLVGLRADQSVPVLLSVASWDPVRERPAEWLLRRITEEYPGLHVTHGRAAVERLVRDRRVLPVLDGLDELPAPVRGRALAAIHQGFGEVIVTCRAAEYSAAVAGGGVLRSAAVLRAAPLTASAVVAHLRTAVTPDRLPAWRPVVAELESRPDGDLAAALSTPLAVWLARRVYRSPAADPAELLGLPHRAAVEAHLLDGLVPAAFDDDRGRWEVDRATRYLRFLADHLTAHREQDIAWWRLGRARPARVALLALASLVGGVVVAAIVLADLNFTDPERLGWIATALGFPIGAVVWSFVELTSGPLTADGRAPTGRSGGLAWRRRVRALVGEARHRPRRAALTAAGLVGGTAFIGLPLASVGDGFGWFLLPLALLLGLGKSVLMSPVDADRAVDPDELLRGDRKAVHAALLFVAPQVGTLMYLPTLHAGKPVAVQLLLGAVFMVGSWAGCGAVALLVSASGRWAVARVGLALTGRLPWAAMAFLRDAHRAGVLRRVGGVYQFRHVRLRDRLATVAPAPERALTTVPVRGSEVLFRQANAVSPTWAVLTVAGTAATAAFLALSTMPRLFVPVWVAPLIFVAGVAAVHWHARGVPWRPNRLRVEPDRLVVSWHGRSREFTAREVGRLEVRRVAEDAYGLRVRTRARIRPAGDDGWLLIWPLGTTSDQHPDLERALARFARSAGLRVMRSG</sequence>
<dbReference type="InterPro" id="IPR007111">
    <property type="entry name" value="NACHT_NTPase"/>
</dbReference>
<feature type="transmembrane region" description="Helical" evidence="1">
    <location>
        <begin position="405"/>
        <end position="424"/>
    </location>
</feature>
<gene>
    <name evidence="3" type="ORF">FHX81_6762</name>
</gene>
<dbReference type="RefSeq" id="WP_141982522.1">
    <property type="nucleotide sequence ID" value="NZ_VFPP01000001.1"/>
</dbReference>